<evidence type="ECO:0000259" key="8">
    <source>
        <dbReference type="SMART" id="SM00014"/>
    </source>
</evidence>
<dbReference type="InterPro" id="IPR025902">
    <property type="entry name" value="LssY-like-C_dom"/>
</dbReference>
<comment type="similarity">
    <text evidence="2">Belongs to the DedA family.</text>
</comment>
<dbReference type="InterPro" id="IPR032816">
    <property type="entry name" value="VTT_dom"/>
</dbReference>
<feature type="transmembrane region" description="Helical" evidence="7">
    <location>
        <begin position="18"/>
        <end position="39"/>
    </location>
</feature>
<dbReference type="InterPro" id="IPR000326">
    <property type="entry name" value="PAP2/HPO"/>
</dbReference>
<feature type="transmembrane region" description="Helical" evidence="7">
    <location>
        <begin position="209"/>
        <end position="227"/>
    </location>
</feature>
<evidence type="ECO:0000256" key="1">
    <source>
        <dbReference type="ARBA" id="ARBA00004651"/>
    </source>
</evidence>
<keyword evidence="3" id="KW-1003">Cell membrane</keyword>
<evidence type="ECO:0000256" key="4">
    <source>
        <dbReference type="ARBA" id="ARBA00022692"/>
    </source>
</evidence>
<feature type="transmembrane region" description="Helical" evidence="7">
    <location>
        <begin position="144"/>
        <end position="167"/>
    </location>
</feature>
<proteinExistence type="inferred from homology"/>
<accession>A0A844W0J9</accession>
<feature type="transmembrane region" description="Helical" evidence="7">
    <location>
        <begin position="179"/>
        <end position="197"/>
    </location>
</feature>
<sequence length="674" mass="72210">MSGWASHILPSLESLGIWAYWIIGAASMLESFFVTGIVVPGTLIVDAGGALVRLGRIDFFDLVWFVALGAILGGEAGFWLGRIAGRRFQQGWAPTRLPAFRRAEGLFQRHGGMALILGRFLGPVAGLVPLAAALTGMPASRFRLWNIASGIIYAFAHVAIGFAAGDILARIGPVLGRDALVVGAIALLIGFIYLIAAQIRRALPVLMRWFRMILSAVTGHPLAARLMRRHPRLTRLILGRFETDRFSGLILTALIAVLLYLATAWAESVFDFLSVPQVAETDLRLARLIHVFWTPELLRLFGLITQLGHWPVVLAVFLGTAGALAVTRRWPSLLQLCVALGGELVTVRLLKGAFDRPRPELGYFVETSGSFPSGHATLSIAFWGTLVVILWRERLIGVTTALILATAFAVLIGGSRLYLIEHFLSDVLNGWLLGGIWLVVGLGAAEWLRHARGLPAPVERWRQGCAIAIAALGLAAAGYGVATANPPLTARQTQEARPVDPLAEIGTTAFPAVAETLTGDHVLPIRVVITAPDTDRLTTRLATAGWTPVATPTFSGALQAAWDDLRDIRDPGAPVLPMFWNSHPQDLALRNDSSGAVLRLWLAGRRKGDGAQTYAVALEPAETGMPAPLSAEGLGALMPGARNITVPDMPDHGSGPDGAAWLWDGSVLIGDLAP</sequence>
<feature type="transmembrane region" description="Helical" evidence="7">
    <location>
        <begin position="461"/>
        <end position="482"/>
    </location>
</feature>
<feature type="transmembrane region" description="Helical" evidence="7">
    <location>
        <begin position="370"/>
        <end position="391"/>
    </location>
</feature>
<feature type="transmembrane region" description="Helical" evidence="7">
    <location>
        <begin position="398"/>
        <end position="419"/>
    </location>
</feature>
<keyword evidence="5 7" id="KW-1133">Transmembrane helix</keyword>
<dbReference type="EMBL" id="WNXQ01000001">
    <property type="protein sequence ID" value="MWB76635.1"/>
    <property type="molecule type" value="Genomic_DNA"/>
</dbReference>
<feature type="transmembrane region" description="Helical" evidence="7">
    <location>
        <begin position="59"/>
        <end position="80"/>
    </location>
</feature>
<feature type="transmembrane region" description="Helical" evidence="7">
    <location>
        <begin position="431"/>
        <end position="449"/>
    </location>
</feature>
<dbReference type="RefSeq" id="WP_160380775.1">
    <property type="nucleotide sequence ID" value="NZ_WNXQ01000001.1"/>
</dbReference>
<protein>
    <submittedName>
        <fullName evidence="9">Phosphatase PAP2 family protein</fullName>
    </submittedName>
</protein>
<evidence type="ECO:0000256" key="7">
    <source>
        <dbReference type="SAM" id="Phobius"/>
    </source>
</evidence>
<feature type="transmembrane region" description="Helical" evidence="7">
    <location>
        <begin position="111"/>
        <end position="132"/>
    </location>
</feature>
<evidence type="ECO:0000256" key="6">
    <source>
        <dbReference type="ARBA" id="ARBA00023136"/>
    </source>
</evidence>
<dbReference type="Pfam" id="PF14067">
    <property type="entry name" value="LssY_C"/>
    <property type="match status" value="1"/>
</dbReference>
<dbReference type="Proteomes" id="UP000443843">
    <property type="component" value="Unassembled WGS sequence"/>
</dbReference>
<dbReference type="PANTHER" id="PTHR30353">
    <property type="entry name" value="INNER MEMBRANE PROTEIN DEDA-RELATED"/>
    <property type="match status" value="1"/>
</dbReference>
<reference evidence="9 10" key="1">
    <citation type="submission" date="2019-11" db="EMBL/GenBank/DDBJ databases">
        <title>Pseudooceanicola pacifica sp. nov., isolated from deep-sea sediment of the Pacific Ocean.</title>
        <authorList>
            <person name="Lyu L."/>
        </authorList>
    </citation>
    <scope>NUCLEOTIDE SEQUENCE [LARGE SCALE GENOMIC DNA]</scope>
    <source>
        <strain evidence="9 10">216_PA32_1</strain>
    </source>
</reference>
<keyword evidence="6 7" id="KW-0472">Membrane</keyword>
<dbReference type="GO" id="GO:0005886">
    <property type="term" value="C:plasma membrane"/>
    <property type="evidence" value="ECO:0007669"/>
    <property type="project" value="UniProtKB-SubCell"/>
</dbReference>
<keyword evidence="4 7" id="KW-0812">Transmembrane</keyword>
<feature type="domain" description="Phosphatidic acid phosphatase type 2/haloperoxidase" evidence="8">
    <location>
        <begin position="334"/>
        <end position="442"/>
    </location>
</feature>
<evidence type="ECO:0000256" key="5">
    <source>
        <dbReference type="ARBA" id="ARBA00022989"/>
    </source>
</evidence>
<dbReference type="Pfam" id="PF09335">
    <property type="entry name" value="VTT_dom"/>
    <property type="match status" value="1"/>
</dbReference>
<evidence type="ECO:0000313" key="10">
    <source>
        <dbReference type="Proteomes" id="UP000443843"/>
    </source>
</evidence>
<feature type="transmembrane region" description="Helical" evidence="7">
    <location>
        <begin position="307"/>
        <end position="326"/>
    </location>
</feature>
<dbReference type="InterPro" id="IPR032818">
    <property type="entry name" value="DedA-like"/>
</dbReference>
<evidence type="ECO:0000256" key="3">
    <source>
        <dbReference type="ARBA" id="ARBA00022475"/>
    </source>
</evidence>
<dbReference type="SMART" id="SM00014">
    <property type="entry name" value="acidPPc"/>
    <property type="match status" value="1"/>
</dbReference>
<feature type="transmembrane region" description="Helical" evidence="7">
    <location>
        <begin position="248"/>
        <end position="266"/>
    </location>
</feature>
<gene>
    <name evidence="9" type="ORF">GLS40_01205</name>
</gene>
<dbReference type="InterPro" id="IPR036938">
    <property type="entry name" value="PAP2/HPO_sf"/>
</dbReference>
<comment type="caution">
    <text evidence="9">The sequence shown here is derived from an EMBL/GenBank/DDBJ whole genome shotgun (WGS) entry which is preliminary data.</text>
</comment>
<comment type="subcellular location">
    <subcellularLocation>
        <location evidence="1">Cell membrane</location>
        <topology evidence="1">Multi-pass membrane protein</topology>
    </subcellularLocation>
</comment>
<feature type="transmembrane region" description="Helical" evidence="7">
    <location>
        <begin position="333"/>
        <end position="350"/>
    </location>
</feature>
<dbReference type="CDD" id="cd03392">
    <property type="entry name" value="PAP2_like_2"/>
    <property type="match status" value="1"/>
</dbReference>
<name>A0A844W0J9_9RHOB</name>
<dbReference type="Gene3D" id="1.20.144.10">
    <property type="entry name" value="Phosphatidic acid phosphatase type 2/haloperoxidase"/>
    <property type="match status" value="1"/>
</dbReference>
<evidence type="ECO:0000256" key="2">
    <source>
        <dbReference type="ARBA" id="ARBA00010792"/>
    </source>
</evidence>
<dbReference type="PANTHER" id="PTHR30353:SF15">
    <property type="entry name" value="INNER MEMBRANE PROTEIN YABI"/>
    <property type="match status" value="1"/>
</dbReference>
<dbReference type="AlphaFoldDB" id="A0A844W0J9"/>
<dbReference type="Pfam" id="PF01569">
    <property type="entry name" value="PAP2"/>
    <property type="match status" value="1"/>
</dbReference>
<keyword evidence="10" id="KW-1185">Reference proteome</keyword>
<organism evidence="9 10">
    <name type="scientific">Pseudooceanicola pacificus</name>
    <dbReference type="NCBI Taxonomy" id="2676438"/>
    <lineage>
        <taxon>Bacteria</taxon>
        <taxon>Pseudomonadati</taxon>
        <taxon>Pseudomonadota</taxon>
        <taxon>Alphaproteobacteria</taxon>
        <taxon>Rhodobacterales</taxon>
        <taxon>Paracoccaceae</taxon>
        <taxon>Pseudooceanicola</taxon>
    </lineage>
</organism>
<dbReference type="SUPFAM" id="SSF48317">
    <property type="entry name" value="Acid phosphatase/Vanadium-dependent haloperoxidase"/>
    <property type="match status" value="1"/>
</dbReference>
<evidence type="ECO:0000313" key="9">
    <source>
        <dbReference type="EMBL" id="MWB76635.1"/>
    </source>
</evidence>